<feature type="transmembrane region" description="Helical" evidence="7">
    <location>
        <begin position="55"/>
        <end position="79"/>
    </location>
</feature>
<feature type="transmembrane region" description="Helical" evidence="7">
    <location>
        <begin position="217"/>
        <end position="235"/>
    </location>
</feature>
<feature type="transmembrane region" description="Helical" evidence="7">
    <location>
        <begin position="313"/>
        <end position="334"/>
    </location>
</feature>
<feature type="transmembrane region" description="Helical" evidence="7">
    <location>
        <begin position="116"/>
        <end position="133"/>
    </location>
</feature>
<reference evidence="9" key="1">
    <citation type="submission" date="2015-01" db="EMBL/GenBank/DDBJ databases">
        <authorList>
            <person name="Manzoor Shahid"/>
            <person name="Zubair Saima"/>
        </authorList>
    </citation>
    <scope>NUCLEOTIDE SEQUENCE [LARGE SCALE GENOMIC DNA]</scope>
    <source>
        <strain evidence="9">Sp3</strain>
    </source>
</reference>
<feature type="transmembrane region" description="Helical" evidence="7">
    <location>
        <begin position="250"/>
        <end position="270"/>
    </location>
</feature>
<proteinExistence type="inferred from homology"/>
<accession>A0A0B7MLG4</accession>
<dbReference type="EMBL" id="CDRZ01000231">
    <property type="protein sequence ID" value="CEO89053.1"/>
    <property type="molecule type" value="Genomic_DNA"/>
</dbReference>
<dbReference type="PANTHER" id="PTHR42775:SF2">
    <property type="entry name" value="PERMEASE"/>
    <property type="match status" value="1"/>
</dbReference>
<evidence type="ECO:0000256" key="2">
    <source>
        <dbReference type="ARBA" id="ARBA00006386"/>
    </source>
</evidence>
<keyword evidence="4 7" id="KW-0812">Transmembrane</keyword>
<evidence type="ECO:0000256" key="7">
    <source>
        <dbReference type="SAM" id="Phobius"/>
    </source>
</evidence>
<name>A0A0B7MLG4_9FIRM</name>
<evidence type="ECO:0000256" key="1">
    <source>
        <dbReference type="ARBA" id="ARBA00004651"/>
    </source>
</evidence>
<evidence type="ECO:0000313" key="9">
    <source>
        <dbReference type="Proteomes" id="UP000046155"/>
    </source>
</evidence>
<comment type="similarity">
    <text evidence="2">Belongs to the UPF0718 family.</text>
</comment>
<comment type="subcellular location">
    <subcellularLocation>
        <location evidence="1">Cell membrane</location>
        <topology evidence="1">Multi-pass membrane protein</topology>
    </subcellularLocation>
</comment>
<keyword evidence="3" id="KW-1003">Cell membrane</keyword>
<feature type="transmembrane region" description="Helical" evidence="7">
    <location>
        <begin position="12"/>
        <end position="35"/>
    </location>
</feature>
<feature type="transmembrane region" description="Helical" evidence="7">
    <location>
        <begin position="282"/>
        <end position="307"/>
    </location>
</feature>
<dbReference type="GO" id="GO:0005886">
    <property type="term" value="C:plasma membrane"/>
    <property type="evidence" value="ECO:0007669"/>
    <property type="project" value="UniProtKB-SubCell"/>
</dbReference>
<evidence type="ECO:0000256" key="5">
    <source>
        <dbReference type="ARBA" id="ARBA00022989"/>
    </source>
</evidence>
<dbReference type="AlphaFoldDB" id="A0A0B7MLG4"/>
<dbReference type="Proteomes" id="UP000046155">
    <property type="component" value="Unassembled WGS sequence"/>
</dbReference>
<evidence type="ECO:0000256" key="4">
    <source>
        <dbReference type="ARBA" id="ARBA00022692"/>
    </source>
</evidence>
<evidence type="ECO:0000313" key="8">
    <source>
        <dbReference type="EMBL" id="CEO89053.1"/>
    </source>
</evidence>
<dbReference type="PANTHER" id="PTHR42775">
    <property type="entry name" value="PERMEASE RV2963-RELATED"/>
    <property type="match status" value="1"/>
</dbReference>
<sequence length="335" mass="35431">MNNLATTAKFFVMILGELTLLFIGISFLVALIQQFVPDEKMREVLGKPKRGLGNILGAAFGALTPFCSCSTIPILVGLLSSGAPFGASMSFLLASPILNPIIIGLFLVLFGWKVTVVYGVVTFALAAVGGAVWERMGMADQVKDLAHVQTSNCCSTSCYETEEIETNPTAGCCETLELDLSDLEDLSGDSMASSKWEKLKPKLRDAGRQAMALFRQVFPYLVLGTAIGAVIYGFIPSAWIVKVAGKNNPFAVPVAALIGIPMYIRAETIIPIGLTLMKKGMALGTVAALIIGGAGASIPEVTLLASIFRPRLVAAFVITIFVIAVAAGLTFNAVF</sequence>
<keyword evidence="9" id="KW-1185">Reference proteome</keyword>
<keyword evidence="6 7" id="KW-0472">Membrane</keyword>
<organism evidence="8 9">
    <name type="scientific">Syntrophaceticus schinkii</name>
    <dbReference type="NCBI Taxonomy" id="499207"/>
    <lineage>
        <taxon>Bacteria</taxon>
        <taxon>Bacillati</taxon>
        <taxon>Bacillota</taxon>
        <taxon>Clostridia</taxon>
        <taxon>Thermoanaerobacterales</taxon>
        <taxon>Thermoanaerobacterales Family III. Incertae Sedis</taxon>
        <taxon>Syntrophaceticus</taxon>
    </lineage>
</organism>
<evidence type="ECO:0000256" key="3">
    <source>
        <dbReference type="ARBA" id="ARBA00022475"/>
    </source>
</evidence>
<gene>
    <name evidence="8" type="ORF">SSCH_350036</name>
</gene>
<dbReference type="InterPro" id="IPR053166">
    <property type="entry name" value="UPF0718_permease"/>
</dbReference>
<dbReference type="InterPro" id="IPR005524">
    <property type="entry name" value="DUF318"/>
</dbReference>
<evidence type="ECO:0000256" key="6">
    <source>
        <dbReference type="ARBA" id="ARBA00023136"/>
    </source>
</evidence>
<keyword evidence="5 7" id="KW-1133">Transmembrane helix</keyword>
<dbReference type="Pfam" id="PF03773">
    <property type="entry name" value="ArsP_1"/>
    <property type="match status" value="1"/>
</dbReference>
<protein>
    <submittedName>
        <fullName evidence="8">Permease</fullName>
    </submittedName>
</protein>
<feature type="transmembrane region" description="Helical" evidence="7">
    <location>
        <begin position="91"/>
        <end position="110"/>
    </location>
</feature>